<evidence type="ECO:0000313" key="3">
    <source>
        <dbReference type="Proteomes" id="UP000039865"/>
    </source>
</evidence>
<organism evidence="2 3">
    <name type="scientific">Stylonychia lemnae</name>
    <name type="common">Ciliate</name>
    <dbReference type="NCBI Taxonomy" id="5949"/>
    <lineage>
        <taxon>Eukaryota</taxon>
        <taxon>Sar</taxon>
        <taxon>Alveolata</taxon>
        <taxon>Ciliophora</taxon>
        <taxon>Intramacronucleata</taxon>
        <taxon>Spirotrichea</taxon>
        <taxon>Stichotrichia</taxon>
        <taxon>Sporadotrichida</taxon>
        <taxon>Oxytrichidae</taxon>
        <taxon>Stylonychinae</taxon>
        <taxon>Stylonychia</taxon>
    </lineage>
</organism>
<accession>A0A077ZR36</accession>
<protein>
    <submittedName>
        <fullName evidence="2">Uncharacterized protein</fullName>
    </submittedName>
</protein>
<dbReference type="EMBL" id="CCKQ01000820">
    <property type="protein sequence ID" value="CDW71919.1"/>
    <property type="molecule type" value="Genomic_DNA"/>
</dbReference>
<name>A0A077ZR36_STYLE</name>
<keyword evidence="3" id="KW-1185">Reference proteome</keyword>
<evidence type="ECO:0000313" key="2">
    <source>
        <dbReference type="EMBL" id="CDW71919.1"/>
    </source>
</evidence>
<sequence>MDAQNHLEFNRVLLFKSKIKLARVYFELGNHYESRKLFQAIKTQIKTDDSFQNNKNLWLSFYIEKSKYFLSLKLFKKFAKYVLKMNDCLDQDKQVYMKQIKKFLSLTNLCSCIEPKLTKEKETANKFDFSEYNSSAKIPLPFFAAIMESQFQRQFYIKRDLTTYIGQKILTEYKGKINKLEEYIFIKEDLNFINLKFRILKAIELISSDDFKLKIDTMDKEFQQIVIDYKDYLDNFEFQQILLKATRIILDITLFEALEDILKDTVIGQIFQMRSESYPLSIYSCYPIMDIAQLLYYINQGYSTSLFYQLEFKQIVQQYEDIYFKKSCEYFPHNYMNDIKAKRIIGELNQQLTNQQLDLKAYMEKVEHTFAQLSKDLYEGQRDHDFESMQFILIKDFLLTQQNFSEEEKKEYETYLQRGLYNCQKTSANYYIEDTDVTLYGLLPLFMNKENIKEFKQITYDLIDFNVNRDTPQNLTSCMPKVVGMIFQLGETEFAVEIIDKTLELLKNLPIRFFADQIFMEGILRLLIELKLFELGLKYSEITLPLCERYLQPGEENKVLKLKKRFLLYKFDFSLSINRNQSRSELRQIEEDIDSIETLIGQVRDVQTQLVSVKQKLSALVEKNDQAMLLKALGFGVLVASGLVITAVVYFTKKRN</sequence>
<gene>
    <name evidence="2" type="primary">Contig12352.g13183</name>
    <name evidence="2" type="ORF">STYLEM_870</name>
</gene>
<reference evidence="2 3" key="1">
    <citation type="submission" date="2014-06" db="EMBL/GenBank/DDBJ databases">
        <authorList>
            <person name="Swart Estienne"/>
        </authorList>
    </citation>
    <scope>NUCLEOTIDE SEQUENCE [LARGE SCALE GENOMIC DNA]</scope>
    <source>
        <strain evidence="2 3">130c</strain>
    </source>
</reference>
<keyword evidence="1" id="KW-0472">Membrane</keyword>
<dbReference type="InParanoid" id="A0A077ZR36"/>
<dbReference type="Proteomes" id="UP000039865">
    <property type="component" value="Unassembled WGS sequence"/>
</dbReference>
<keyword evidence="1" id="KW-1133">Transmembrane helix</keyword>
<evidence type="ECO:0000256" key="1">
    <source>
        <dbReference type="SAM" id="Phobius"/>
    </source>
</evidence>
<dbReference type="AlphaFoldDB" id="A0A077ZR36"/>
<keyword evidence="1" id="KW-0812">Transmembrane</keyword>
<feature type="transmembrane region" description="Helical" evidence="1">
    <location>
        <begin position="628"/>
        <end position="651"/>
    </location>
</feature>
<proteinExistence type="predicted"/>